<dbReference type="NCBIfam" id="TIGR01726">
    <property type="entry name" value="HEQRo_perm_3TM"/>
    <property type="match status" value="1"/>
</dbReference>
<keyword evidence="12" id="KW-1185">Reference proteome</keyword>
<organism evidence="11 12">
    <name type="scientific">Pseudooceanicola spongiae</name>
    <dbReference type="NCBI Taxonomy" id="2613965"/>
    <lineage>
        <taxon>Bacteria</taxon>
        <taxon>Pseudomonadati</taxon>
        <taxon>Pseudomonadota</taxon>
        <taxon>Alphaproteobacteria</taxon>
        <taxon>Rhodobacterales</taxon>
        <taxon>Paracoccaceae</taxon>
        <taxon>Pseudooceanicola</taxon>
    </lineage>
</organism>
<name>A0A7L9WKB3_9RHOB</name>
<dbReference type="GO" id="GO:0043190">
    <property type="term" value="C:ATP-binding cassette (ABC) transporter complex"/>
    <property type="evidence" value="ECO:0007669"/>
    <property type="project" value="InterPro"/>
</dbReference>
<dbReference type="GO" id="GO:0006865">
    <property type="term" value="P:amino acid transport"/>
    <property type="evidence" value="ECO:0007669"/>
    <property type="project" value="UniProtKB-KW"/>
</dbReference>
<dbReference type="PANTHER" id="PTHR30614">
    <property type="entry name" value="MEMBRANE COMPONENT OF AMINO ACID ABC TRANSPORTER"/>
    <property type="match status" value="1"/>
</dbReference>
<evidence type="ECO:0000256" key="3">
    <source>
        <dbReference type="ARBA" id="ARBA00022448"/>
    </source>
</evidence>
<dbReference type="PANTHER" id="PTHR30614:SF0">
    <property type="entry name" value="L-CYSTINE TRANSPORT SYSTEM PERMEASE PROTEIN TCYL"/>
    <property type="match status" value="1"/>
</dbReference>
<dbReference type="InterPro" id="IPR035906">
    <property type="entry name" value="MetI-like_sf"/>
</dbReference>
<evidence type="ECO:0000256" key="6">
    <source>
        <dbReference type="ARBA" id="ARBA00022970"/>
    </source>
</evidence>
<keyword evidence="6" id="KW-0029">Amino-acid transport</keyword>
<reference evidence="11 12" key="1">
    <citation type="submission" date="2019-10" db="EMBL/GenBank/DDBJ databases">
        <title>Pseudopuniceibacterium sp. HQ09 islated from Antarctica.</title>
        <authorList>
            <person name="Liao L."/>
            <person name="Su S."/>
            <person name="Chen B."/>
            <person name="Yu Y."/>
        </authorList>
    </citation>
    <scope>NUCLEOTIDE SEQUENCE [LARGE SCALE GENOMIC DNA]</scope>
    <source>
        <strain evidence="11 12">HQ09</strain>
    </source>
</reference>
<sequence length="223" mass="24518">MEIFDIFFNLDVMRRAFPILMRGMLNTIFLGTAAIVVGGVLGVLICLVRLYAPKWLRLLAVFYIDIFRAIPVLVVLILVYYALPFAGIVFSSFVAATIALALVLAAYTAEVVRAGIEAVPKGQFEACDALGLSFATTMRKVVLPQAFRMMIPPLASYGVAIMKDTSLASVVAMDDLLKQATDAQALFANPTPLVLAALLYIAILWPLVRLTGWLEQHFKRGYR</sequence>
<dbReference type="EMBL" id="CP045201">
    <property type="protein sequence ID" value="QOL80157.1"/>
    <property type="molecule type" value="Genomic_DNA"/>
</dbReference>
<dbReference type="Gene3D" id="1.10.3720.10">
    <property type="entry name" value="MetI-like"/>
    <property type="match status" value="1"/>
</dbReference>
<gene>
    <name evidence="11" type="ORF">F3W81_04560</name>
</gene>
<proteinExistence type="inferred from homology"/>
<evidence type="ECO:0000256" key="1">
    <source>
        <dbReference type="ARBA" id="ARBA00004429"/>
    </source>
</evidence>
<keyword evidence="5 9" id="KW-0812">Transmembrane</keyword>
<dbReference type="AlphaFoldDB" id="A0A7L9WKB3"/>
<feature type="transmembrane region" description="Helical" evidence="9">
    <location>
        <begin position="193"/>
        <end position="214"/>
    </location>
</feature>
<evidence type="ECO:0000256" key="5">
    <source>
        <dbReference type="ARBA" id="ARBA00022692"/>
    </source>
</evidence>
<keyword evidence="4" id="KW-1003">Cell membrane</keyword>
<dbReference type="KEGG" id="pshq:F3W81_04560"/>
<evidence type="ECO:0000313" key="11">
    <source>
        <dbReference type="EMBL" id="QOL80157.1"/>
    </source>
</evidence>
<accession>A0A7L9WKB3</accession>
<dbReference type="Pfam" id="PF00528">
    <property type="entry name" value="BPD_transp_1"/>
    <property type="match status" value="1"/>
</dbReference>
<evidence type="ECO:0000256" key="2">
    <source>
        <dbReference type="ARBA" id="ARBA00010072"/>
    </source>
</evidence>
<dbReference type="PROSITE" id="PS50928">
    <property type="entry name" value="ABC_TM1"/>
    <property type="match status" value="1"/>
</dbReference>
<evidence type="ECO:0000313" key="12">
    <source>
        <dbReference type="Proteomes" id="UP000594118"/>
    </source>
</evidence>
<feature type="transmembrane region" description="Helical" evidence="9">
    <location>
        <begin position="28"/>
        <end position="51"/>
    </location>
</feature>
<dbReference type="RefSeq" id="WP_193082471.1">
    <property type="nucleotide sequence ID" value="NZ_CP045201.1"/>
</dbReference>
<feature type="domain" description="ABC transmembrane type-1" evidence="10">
    <location>
        <begin position="24"/>
        <end position="204"/>
    </location>
</feature>
<keyword evidence="8 9" id="KW-0472">Membrane</keyword>
<dbReference type="SUPFAM" id="SSF161098">
    <property type="entry name" value="MetI-like"/>
    <property type="match status" value="1"/>
</dbReference>
<evidence type="ECO:0000256" key="7">
    <source>
        <dbReference type="ARBA" id="ARBA00022989"/>
    </source>
</evidence>
<keyword evidence="3 9" id="KW-0813">Transport</keyword>
<keyword evidence="7 9" id="KW-1133">Transmembrane helix</keyword>
<evidence type="ECO:0000256" key="8">
    <source>
        <dbReference type="ARBA" id="ARBA00023136"/>
    </source>
</evidence>
<dbReference type="InterPro" id="IPR043429">
    <property type="entry name" value="ArtM/GltK/GlnP/TcyL/YhdX-like"/>
</dbReference>
<evidence type="ECO:0000256" key="4">
    <source>
        <dbReference type="ARBA" id="ARBA00022475"/>
    </source>
</evidence>
<dbReference type="InterPro" id="IPR000515">
    <property type="entry name" value="MetI-like"/>
</dbReference>
<dbReference type="InterPro" id="IPR010065">
    <property type="entry name" value="AA_ABC_transptr_permease_3TM"/>
</dbReference>
<comment type="similarity">
    <text evidence="2">Belongs to the binding-protein-dependent transport system permease family. HisMQ subfamily.</text>
</comment>
<evidence type="ECO:0000256" key="9">
    <source>
        <dbReference type="RuleBase" id="RU363032"/>
    </source>
</evidence>
<protein>
    <submittedName>
        <fullName evidence="11">ABC transporter permease subunit</fullName>
    </submittedName>
</protein>
<dbReference type="Proteomes" id="UP000594118">
    <property type="component" value="Chromosome"/>
</dbReference>
<feature type="transmembrane region" description="Helical" evidence="9">
    <location>
        <begin position="88"/>
        <end position="107"/>
    </location>
</feature>
<feature type="transmembrane region" description="Helical" evidence="9">
    <location>
        <begin position="58"/>
        <end position="82"/>
    </location>
</feature>
<dbReference type="CDD" id="cd06261">
    <property type="entry name" value="TM_PBP2"/>
    <property type="match status" value="1"/>
</dbReference>
<comment type="subcellular location">
    <subcellularLocation>
        <location evidence="1">Cell inner membrane</location>
        <topology evidence="1">Multi-pass membrane protein</topology>
    </subcellularLocation>
    <subcellularLocation>
        <location evidence="9">Cell membrane</location>
        <topology evidence="9">Multi-pass membrane protein</topology>
    </subcellularLocation>
</comment>
<evidence type="ECO:0000259" key="10">
    <source>
        <dbReference type="PROSITE" id="PS50928"/>
    </source>
</evidence>
<dbReference type="GO" id="GO:0022857">
    <property type="term" value="F:transmembrane transporter activity"/>
    <property type="evidence" value="ECO:0007669"/>
    <property type="project" value="InterPro"/>
</dbReference>